<gene>
    <name evidence="6" type="primary">hpnK</name>
    <name evidence="6" type="ORF">M8523_10445</name>
</gene>
<dbReference type="SUPFAM" id="SSF88713">
    <property type="entry name" value="Glycoside hydrolase/deacetylase"/>
    <property type="match status" value="1"/>
</dbReference>
<dbReference type="Proteomes" id="UP001165667">
    <property type="component" value="Unassembled WGS sequence"/>
</dbReference>
<dbReference type="InterPro" id="IPR017836">
    <property type="entry name" value="Hopanoid_biosynth-assoc_HpnK"/>
</dbReference>
<accession>A0AA41Z0T4</accession>
<dbReference type="PANTHER" id="PTHR31609">
    <property type="entry name" value="YDJC DEACETYLASE FAMILY MEMBER"/>
    <property type="match status" value="1"/>
</dbReference>
<dbReference type="InterPro" id="IPR011330">
    <property type="entry name" value="Glyco_hydro/deAcase_b/a-brl"/>
</dbReference>
<reference evidence="6" key="1">
    <citation type="submission" date="2022-05" db="EMBL/GenBank/DDBJ databases">
        <authorList>
            <person name="Pankratov T."/>
        </authorList>
    </citation>
    <scope>NUCLEOTIDE SEQUENCE</scope>
    <source>
        <strain evidence="6">BP6-180914</strain>
    </source>
</reference>
<dbReference type="GO" id="GO:0016787">
    <property type="term" value="F:hydrolase activity"/>
    <property type="evidence" value="ECO:0007669"/>
    <property type="project" value="UniProtKB-KW"/>
</dbReference>
<dbReference type="NCBIfam" id="TIGR03473">
    <property type="entry name" value="HpnK"/>
    <property type="match status" value="1"/>
</dbReference>
<keyword evidence="3" id="KW-0378">Hydrolase</keyword>
<name>A0AA41Z0T4_9HYPH</name>
<evidence type="ECO:0000256" key="4">
    <source>
        <dbReference type="ARBA" id="ARBA00022842"/>
    </source>
</evidence>
<evidence type="ECO:0000256" key="2">
    <source>
        <dbReference type="ARBA" id="ARBA00022723"/>
    </source>
</evidence>
<organism evidence="6 7">
    <name type="scientific">Lichenifustis flavocetrariae</name>
    <dbReference type="NCBI Taxonomy" id="2949735"/>
    <lineage>
        <taxon>Bacteria</taxon>
        <taxon>Pseudomonadati</taxon>
        <taxon>Pseudomonadota</taxon>
        <taxon>Alphaproteobacteria</taxon>
        <taxon>Hyphomicrobiales</taxon>
        <taxon>Lichenihabitantaceae</taxon>
        <taxon>Lichenifustis</taxon>
    </lineage>
</organism>
<dbReference type="Gene3D" id="3.20.20.370">
    <property type="entry name" value="Glycoside hydrolase/deacetylase"/>
    <property type="match status" value="1"/>
</dbReference>
<dbReference type="GO" id="GO:0005975">
    <property type="term" value="P:carbohydrate metabolic process"/>
    <property type="evidence" value="ECO:0007669"/>
    <property type="project" value="InterPro"/>
</dbReference>
<dbReference type="GO" id="GO:0019213">
    <property type="term" value="F:deacetylase activity"/>
    <property type="evidence" value="ECO:0007669"/>
    <property type="project" value="TreeGrafter"/>
</dbReference>
<dbReference type="Pfam" id="PF04794">
    <property type="entry name" value="YdjC"/>
    <property type="match status" value="1"/>
</dbReference>
<proteinExistence type="predicted"/>
<keyword evidence="4" id="KW-0460">Magnesium</keyword>
<dbReference type="InterPro" id="IPR006879">
    <property type="entry name" value="YdjC-like"/>
</dbReference>
<dbReference type="AlphaFoldDB" id="A0AA41Z0T4"/>
<evidence type="ECO:0000256" key="5">
    <source>
        <dbReference type="ARBA" id="ARBA00023277"/>
    </source>
</evidence>
<comment type="cofactor">
    <cofactor evidence="1">
        <name>Mg(2+)</name>
        <dbReference type="ChEBI" id="CHEBI:18420"/>
    </cofactor>
</comment>
<comment type="caution">
    <text evidence="6">The sequence shown here is derived from an EMBL/GenBank/DDBJ whole genome shotgun (WGS) entry which is preliminary data.</text>
</comment>
<evidence type="ECO:0000256" key="1">
    <source>
        <dbReference type="ARBA" id="ARBA00001946"/>
    </source>
</evidence>
<evidence type="ECO:0000313" key="7">
    <source>
        <dbReference type="Proteomes" id="UP001165667"/>
    </source>
</evidence>
<dbReference type="RefSeq" id="WP_282584799.1">
    <property type="nucleotide sequence ID" value="NZ_JAMOIM010000005.1"/>
</dbReference>
<dbReference type="GO" id="GO:0046872">
    <property type="term" value="F:metal ion binding"/>
    <property type="evidence" value="ECO:0007669"/>
    <property type="project" value="UniProtKB-KW"/>
</dbReference>
<protein>
    <submittedName>
        <fullName evidence="6">Hopanoid biosynthesis-associated protein HpnK</fullName>
    </submittedName>
</protein>
<keyword evidence="5" id="KW-0119">Carbohydrate metabolism</keyword>
<dbReference type="CDD" id="cd10804">
    <property type="entry name" value="YdjC_HpnK_like"/>
    <property type="match status" value="1"/>
</dbReference>
<dbReference type="EMBL" id="JAMOIM010000005">
    <property type="protein sequence ID" value="MCW6508438.1"/>
    <property type="molecule type" value="Genomic_DNA"/>
</dbReference>
<keyword evidence="2" id="KW-0479">Metal-binding</keyword>
<evidence type="ECO:0000256" key="3">
    <source>
        <dbReference type="ARBA" id="ARBA00022801"/>
    </source>
</evidence>
<sequence>MKHLIVTADDFGLAREVNEAVELAHTRGVLTAASLMVGAPACADAVERARRLPGLRVGLHLTLLEAPPVLSRAQIPDLVGPDGLFRTDMARAGADMFFRKNVQAQLAAEIEAQFSVFAATGLALDHVNAHKHFHLHPTVATLLMRIGPRYGMRSVRVPDEPHVMIRAIDPKAPRLTPLITQPWTQLLKRRLRWAGFRVPDHVFGLAWSGGMTEQRLAALLVHPPQGVTEIYTHPAMSGGYLGAAPGYRYSEELAGLMSDSVRVAALACGATWGGYGDVAGKAA</sequence>
<evidence type="ECO:0000313" key="6">
    <source>
        <dbReference type="EMBL" id="MCW6508438.1"/>
    </source>
</evidence>
<keyword evidence="7" id="KW-1185">Reference proteome</keyword>
<dbReference type="PANTHER" id="PTHR31609:SF1">
    <property type="entry name" value="CARBOHYDRATE DEACETYLASE"/>
    <property type="match status" value="1"/>
</dbReference>